<organism evidence="1 2">
    <name type="scientific">Sporolactobacillus inulinus</name>
    <dbReference type="NCBI Taxonomy" id="2078"/>
    <lineage>
        <taxon>Bacteria</taxon>
        <taxon>Bacillati</taxon>
        <taxon>Bacillota</taxon>
        <taxon>Bacilli</taxon>
        <taxon>Bacillales</taxon>
        <taxon>Sporolactobacillaceae</taxon>
        <taxon>Sporolactobacillus</taxon>
    </lineage>
</organism>
<dbReference type="EMBL" id="BEXB01000013">
    <property type="protein sequence ID" value="GAY76395.1"/>
    <property type="molecule type" value="Genomic_DNA"/>
</dbReference>
<accession>A0A4Y1ZBF8</accession>
<name>A0A4Y1ZBF8_9BACL</name>
<dbReference type="Proteomes" id="UP000319716">
    <property type="component" value="Unassembled WGS sequence"/>
</dbReference>
<gene>
    <name evidence="1" type="ORF">NBRC111894_1949</name>
</gene>
<sequence>MNVFVSQYAHQRSFTNCYDRWMKRRSALLCLKITRAAHEI</sequence>
<reference evidence="1 2" key="1">
    <citation type="submission" date="2017-11" db="EMBL/GenBank/DDBJ databases">
        <title>Draft Genome Sequence of Sporolactobacillus inulinus NBRC 111894 Isolated from Koso, a Japanese Sugar-Vegetable Fermented Beverage.</title>
        <authorList>
            <person name="Chiou T.Y."/>
            <person name="Oshima K."/>
            <person name="Suda W."/>
            <person name="Hattori M."/>
            <person name="Takahashi T."/>
        </authorList>
    </citation>
    <scope>NUCLEOTIDE SEQUENCE [LARGE SCALE GENOMIC DNA]</scope>
    <source>
        <strain evidence="1 2">NBRC111894</strain>
    </source>
</reference>
<comment type="caution">
    <text evidence="1">The sequence shown here is derived from an EMBL/GenBank/DDBJ whole genome shotgun (WGS) entry which is preliminary data.</text>
</comment>
<proteinExistence type="predicted"/>
<protein>
    <submittedName>
        <fullName evidence="1">Uncharacterized protein</fullName>
    </submittedName>
</protein>
<evidence type="ECO:0000313" key="1">
    <source>
        <dbReference type="EMBL" id="GAY76395.1"/>
    </source>
</evidence>
<dbReference type="AlphaFoldDB" id="A0A4Y1ZBF8"/>
<evidence type="ECO:0000313" key="2">
    <source>
        <dbReference type="Proteomes" id="UP000319716"/>
    </source>
</evidence>